<reference evidence="1 2" key="1">
    <citation type="submission" date="2020-07" db="EMBL/GenBank/DDBJ databases">
        <title>Genomic Encyclopedia of Type Strains, Phase IV (KMG-IV): sequencing the most valuable type-strain genomes for metagenomic binning, comparative biology and taxonomic classification.</title>
        <authorList>
            <person name="Goeker M."/>
        </authorList>
    </citation>
    <scope>NUCLEOTIDE SEQUENCE [LARGE SCALE GENOMIC DNA]</scope>
    <source>
        <strain evidence="1 2">DSM 17721</strain>
    </source>
</reference>
<comment type="caution">
    <text evidence="1">The sequence shown here is derived from an EMBL/GenBank/DDBJ whole genome shotgun (WGS) entry which is preliminary data.</text>
</comment>
<dbReference type="Gene3D" id="3.90.25.10">
    <property type="entry name" value="UDP-galactose 4-epimerase, domain 1"/>
    <property type="match status" value="1"/>
</dbReference>
<organism evidence="1 2">
    <name type="scientific">Desulfosalsimonas propionicica</name>
    <dbReference type="NCBI Taxonomy" id="332175"/>
    <lineage>
        <taxon>Bacteria</taxon>
        <taxon>Pseudomonadati</taxon>
        <taxon>Thermodesulfobacteriota</taxon>
        <taxon>Desulfobacteria</taxon>
        <taxon>Desulfobacterales</taxon>
        <taxon>Desulfosalsimonadaceae</taxon>
        <taxon>Desulfosalsimonas</taxon>
    </lineage>
</organism>
<accession>A0A7W0CCB1</accession>
<dbReference type="AlphaFoldDB" id="A0A7W0CCB1"/>
<gene>
    <name evidence="1" type="ORF">HNR65_003453</name>
</gene>
<dbReference type="Proteomes" id="UP000525298">
    <property type="component" value="Unassembled WGS sequence"/>
</dbReference>
<evidence type="ECO:0000313" key="1">
    <source>
        <dbReference type="EMBL" id="MBA2883096.1"/>
    </source>
</evidence>
<evidence type="ECO:0000313" key="2">
    <source>
        <dbReference type="Proteomes" id="UP000525298"/>
    </source>
</evidence>
<dbReference type="InterPro" id="IPR036291">
    <property type="entry name" value="NAD(P)-bd_dom_sf"/>
</dbReference>
<keyword evidence="2" id="KW-1185">Reference proteome</keyword>
<sequence>MKVLVTGGTGFTTNRGWDLQRARNELGFRPRVSLSQGLVQTMKWYQGRGLL</sequence>
<protein>
    <submittedName>
        <fullName evidence="1">Nucleoside-diphosphate-sugar epimerase</fullName>
    </submittedName>
</protein>
<dbReference type="EMBL" id="JACDUS010000016">
    <property type="protein sequence ID" value="MBA2883096.1"/>
    <property type="molecule type" value="Genomic_DNA"/>
</dbReference>
<name>A0A7W0CCB1_9BACT</name>
<dbReference type="SUPFAM" id="SSF51735">
    <property type="entry name" value="NAD(P)-binding Rossmann-fold domains"/>
    <property type="match status" value="1"/>
</dbReference>
<proteinExistence type="predicted"/>
<dbReference type="RefSeq" id="WP_181552708.1">
    <property type="nucleotide sequence ID" value="NZ_JACDUS010000016.1"/>
</dbReference>